<evidence type="ECO:0000313" key="3">
    <source>
        <dbReference type="Proteomes" id="UP000054099"/>
    </source>
</evidence>
<evidence type="ECO:0008006" key="4">
    <source>
        <dbReference type="Google" id="ProtNLM"/>
    </source>
</evidence>
<keyword evidence="1" id="KW-0472">Membrane</keyword>
<proteinExistence type="predicted"/>
<dbReference type="PANTHER" id="PTHR38441">
    <property type="entry name" value="INTEGRAL MEMBRANE PROTEIN-RELATED"/>
    <property type="match status" value="1"/>
</dbReference>
<dbReference type="Pfam" id="PF04341">
    <property type="entry name" value="DUF485"/>
    <property type="match status" value="1"/>
</dbReference>
<gene>
    <name evidence="2" type="ORF">AS030_07050</name>
</gene>
<evidence type="ECO:0000256" key="1">
    <source>
        <dbReference type="SAM" id="Phobius"/>
    </source>
</evidence>
<keyword evidence="3" id="KW-1185">Reference proteome</keyword>
<dbReference type="AlphaFoldDB" id="A0A0V8JGD3"/>
<dbReference type="Proteomes" id="UP000054099">
    <property type="component" value="Unassembled WGS sequence"/>
</dbReference>
<keyword evidence="1" id="KW-0812">Transmembrane</keyword>
<dbReference type="InterPro" id="IPR007436">
    <property type="entry name" value="DUF485"/>
</dbReference>
<keyword evidence="1" id="KW-1133">Transmembrane helix</keyword>
<comment type="caution">
    <text evidence="2">The sequence shown here is derived from an EMBL/GenBank/DDBJ whole genome shotgun (WGS) entry which is preliminary data.</text>
</comment>
<dbReference type="PANTHER" id="PTHR38441:SF1">
    <property type="entry name" value="MEMBRANE PROTEIN"/>
    <property type="match status" value="1"/>
</dbReference>
<sequence>MLAEKEIKKGQTDYSAIASSPSFQNLIRQKKKFLLPMSIFFLVFYFTLPIMTSYSTILNTNAVGGISWAWIFAFSQFVMTWMLCILYSRKAIKFDQIADHVITQSEKEKTK</sequence>
<dbReference type="OrthoDB" id="2886991at2"/>
<feature type="transmembrane region" description="Helical" evidence="1">
    <location>
        <begin position="33"/>
        <end position="54"/>
    </location>
</feature>
<name>A0A0V8JGD3_9BACL</name>
<feature type="transmembrane region" description="Helical" evidence="1">
    <location>
        <begin position="66"/>
        <end position="87"/>
    </location>
</feature>
<organism evidence="2 3">
    <name type="scientific">Fictibacillus enclensis</name>
    <dbReference type="NCBI Taxonomy" id="1017270"/>
    <lineage>
        <taxon>Bacteria</taxon>
        <taxon>Bacillati</taxon>
        <taxon>Bacillota</taxon>
        <taxon>Bacilli</taxon>
        <taxon>Bacillales</taxon>
        <taxon>Fictibacillaceae</taxon>
        <taxon>Fictibacillus</taxon>
    </lineage>
</organism>
<reference evidence="2 3" key="1">
    <citation type="journal article" date="2014" name="Antonie Van Leeuwenhoek">
        <title>Fictibacillus enclensis sp. nov., isolated from marine sediment.</title>
        <authorList>
            <person name="Dastager S.G."/>
            <person name="Mawlankar R."/>
            <person name="Srinivasan K."/>
            <person name="Tang S.K."/>
            <person name="Lee J.C."/>
            <person name="Ramana V.V."/>
            <person name="Shouche Y.S."/>
        </authorList>
    </citation>
    <scope>NUCLEOTIDE SEQUENCE [LARGE SCALE GENOMIC DNA]</scope>
    <source>
        <strain evidence="2 3">NIO-1003</strain>
    </source>
</reference>
<accession>A0A0V8JGD3</accession>
<protein>
    <recommendedName>
        <fullName evidence="4">DUF485 domain-containing protein</fullName>
    </recommendedName>
</protein>
<evidence type="ECO:0000313" key="2">
    <source>
        <dbReference type="EMBL" id="KSU85996.1"/>
    </source>
</evidence>
<dbReference type="EMBL" id="LNQN01000001">
    <property type="protein sequence ID" value="KSU85996.1"/>
    <property type="molecule type" value="Genomic_DNA"/>
</dbReference>
<dbReference type="RefSeq" id="WP_061971614.1">
    <property type="nucleotide sequence ID" value="NZ_FMAV01000001.1"/>
</dbReference>